<reference evidence="11 12" key="1">
    <citation type="submission" date="2018-08" db="EMBL/GenBank/DDBJ databases">
        <title>Genomic investigation of the strawberry pathogen Phytophthora fragariae indicates pathogenicity is determined by transcriptional variation in three key races.</title>
        <authorList>
            <person name="Adams T.M."/>
            <person name="Armitage A.D."/>
            <person name="Sobczyk M.K."/>
            <person name="Bates H.J."/>
            <person name="Dunwell J.M."/>
            <person name="Nellist C.F."/>
            <person name="Harrison R.J."/>
        </authorList>
    </citation>
    <scope>NUCLEOTIDE SEQUENCE [LARGE SCALE GENOMIC DNA]</scope>
    <source>
        <strain evidence="10 12">A4</strain>
        <strain evidence="9 13">BC-1</strain>
        <strain evidence="8 17">BC-23</strain>
        <strain evidence="5 14">NOV-5</strain>
        <strain evidence="7 15">NOV-71</strain>
        <strain evidence="3 11">NOV-9</strain>
        <strain evidence="6 18">ONT-3</strain>
        <strain evidence="4 16">SCRP245</strain>
    </source>
</reference>
<dbReference type="InterPro" id="IPR027417">
    <property type="entry name" value="P-loop_NTPase"/>
</dbReference>
<dbReference type="Proteomes" id="UP000429523">
    <property type="component" value="Unassembled WGS sequence"/>
</dbReference>
<feature type="domain" description="Kinesin motor" evidence="2">
    <location>
        <begin position="1"/>
        <end position="81"/>
    </location>
</feature>
<evidence type="ECO:0000256" key="1">
    <source>
        <dbReference type="PROSITE-ProRule" id="PRU00283"/>
    </source>
</evidence>
<dbReference type="PROSITE" id="PS50067">
    <property type="entry name" value="KINESIN_MOTOR_2"/>
    <property type="match status" value="1"/>
</dbReference>
<dbReference type="EMBL" id="QXGF01000125">
    <property type="protein sequence ID" value="KAE8946237.1"/>
    <property type="molecule type" value="Genomic_DNA"/>
</dbReference>
<evidence type="ECO:0000259" key="2">
    <source>
        <dbReference type="PROSITE" id="PS50067"/>
    </source>
</evidence>
<dbReference type="EMBL" id="QXFZ01000120">
    <property type="protein sequence ID" value="KAE9132004.1"/>
    <property type="molecule type" value="Genomic_DNA"/>
</dbReference>
<evidence type="ECO:0000313" key="6">
    <source>
        <dbReference type="EMBL" id="KAE9121723.1"/>
    </source>
</evidence>
<dbReference type="GO" id="GO:0007018">
    <property type="term" value="P:microtubule-based movement"/>
    <property type="evidence" value="ECO:0007669"/>
    <property type="project" value="InterPro"/>
</dbReference>
<dbReference type="Gene3D" id="1.20.58.1980">
    <property type="match status" value="1"/>
</dbReference>
<dbReference type="Proteomes" id="UP000476176">
    <property type="component" value="Unassembled WGS sequence"/>
</dbReference>
<dbReference type="AlphaFoldDB" id="A0A6A3PWL2"/>
<dbReference type="Proteomes" id="UP000488956">
    <property type="component" value="Unassembled WGS sequence"/>
</dbReference>
<dbReference type="Proteomes" id="UP000460718">
    <property type="component" value="Unassembled WGS sequence"/>
</dbReference>
<dbReference type="Proteomes" id="UP000440732">
    <property type="component" value="Unassembled WGS sequence"/>
</dbReference>
<comment type="similarity">
    <text evidence="1">Belongs to the TRAFAC class myosin-kinesin ATPase superfamily. Kinesin family.</text>
</comment>
<dbReference type="EMBL" id="QXGE01000331">
    <property type="protein sequence ID" value="KAE9315732.1"/>
    <property type="molecule type" value="Genomic_DNA"/>
</dbReference>
<evidence type="ECO:0000313" key="4">
    <source>
        <dbReference type="EMBL" id="KAE9016101.1"/>
    </source>
</evidence>
<evidence type="ECO:0000313" key="10">
    <source>
        <dbReference type="EMBL" id="KAE9315732.1"/>
    </source>
</evidence>
<dbReference type="EMBL" id="QXGC01000323">
    <property type="protein sequence ID" value="KAE9240541.1"/>
    <property type="molecule type" value="Genomic_DNA"/>
</dbReference>
<evidence type="ECO:0000313" key="7">
    <source>
        <dbReference type="EMBL" id="KAE9132004.1"/>
    </source>
</evidence>
<evidence type="ECO:0000313" key="5">
    <source>
        <dbReference type="EMBL" id="KAE9061678.1"/>
    </source>
</evidence>
<evidence type="ECO:0000313" key="13">
    <source>
        <dbReference type="Proteomes" id="UP000440367"/>
    </source>
</evidence>
<evidence type="ECO:0000313" key="16">
    <source>
        <dbReference type="Proteomes" id="UP000460718"/>
    </source>
</evidence>
<dbReference type="Proteomes" id="UP000437068">
    <property type="component" value="Unassembled WGS sequence"/>
</dbReference>
<organism evidence="5 14">
    <name type="scientific">Phytophthora fragariae</name>
    <dbReference type="NCBI Taxonomy" id="53985"/>
    <lineage>
        <taxon>Eukaryota</taxon>
        <taxon>Sar</taxon>
        <taxon>Stramenopiles</taxon>
        <taxon>Oomycota</taxon>
        <taxon>Peronosporomycetes</taxon>
        <taxon>Peronosporales</taxon>
        <taxon>Peronosporaceae</taxon>
        <taxon>Phytophthora</taxon>
    </lineage>
</organism>
<evidence type="ECO:0000313" key="12">
    <source>
        <dbReference type="Proteomes" id="UP000437068"/>
    </source>
</evidence>
<evidence type="ECO:0000313" key="9">
    <source>
        <dbReference type="EMBL" id="KAE9241445.1"/>
    </source>
</evidence>
<evidence type="ECO:0000313" key="15">
    <source>
        <dbReference type="Proteomes" id="UP000441208"/>
    </source>
</evidence>
<dbReference type="GO" id="GO:0008017">
    <property type="term" value="F:microtubule binding"/>
    <property type="evidence" value="ECO:0007669"/>
    <property type="project" value="InterPro"/>
</dbReference>
<dbReference type="Pfam" id="PF00225">
    <property type="entry name" value="Kinesin"/>
    <property type="match status" value="1"/>
</dbReference>
<evidence type="ECO:0000313" key="8">
    <source>
        <dbReference type="EMBL" id="KAE9240541.1"/>
    </source>
</evidence>
<dbReference type="EMBL" id="QXFX01000291">
    <property type="protein sequence ID" value="KAE9121723.1"/>
    <property type="molecule type" value="Genomic_DNA"/>
</dbReference>
<dbReference type="Proteomes" id="UP000441208">
    <property type="component" value="Unassembled WGS sequence"/>
</dbReference>
<comment type="caution">
    <text evidence="1">Lacks conserved residue(s) required for the propagation of feature annotation.</text>
</comment>
<dbReference type="EMBL" id="QXGD01000378">
    <property type="protein sequence ID" value="KAE9241445.1"/>
    <property type="molecule type" value="Genomic_DNA"/>
</dbReference>
<evidence type="ECO:0000313" key="11">
    <source>
        <dbReference type="Proteomes" id="UP000429523"/>
    </source>
</evidence>
<evidence type="ECO:0000313" key="14">
    <source>
        <dbReference type="Proteomes" id="UP000440732"/>
    </source>
</evidence>
<dbReference type="EMBL" id="QXFW01000323">
    <property type="protein sequence ID" value="KAE9016101.1"/>
    <property type="molecule type" value="Genomic_DNA"/>
</dbReference>
<evidence type="ECO:0000313" key="17">
    <source>
        <dbReference type="Proteomes" id="UP000476176"/>
    </source>
</evidence>
<dbReference type="EMBL" id="QXGA01006890">
    <property type="protein sequence ID" value="KAE9061678.1"/>
    <property type="molecule type" value="Genomic_DNA"/>
</dbReference>
<evidence type="ECO:0000313" key="18">
    <source>
        <dbReference type="Proteomes" id="UP000488956"/>
    </source>
</evidence>
<dbReference type="GO" id="GO:0003777">
    <property type="term" value="F:microtubule motor activity"/>
    <property type="evidence" value="ECO:0007669"/>
    <property type="project" value="InterPro"/>
</dbReference>
<protein>
    <recommendedName>
        <fullName evidence="2">Kinesin motor domain-containing protein</fullName>
    </recommendedName>
</protein>
<accession>A0A6A3PWL2</accession>
<dbReference type="GO" id="GO:0005524">
    <property type="term" value="F:ATP binding"/>
    <property type="evidence" value="ECO:0007669"/>
    <property type="project" value="InterPro"/>
</dbReference>
<dbReference type="SUPFAM" id="SSF52540">
    <property type="entry name" value="P-loop containing nucleoside triphosphate hydrolases"/>
    <property type="match status" value="1"/>
</dbReference>
<sequence>MRPVLEMLFANAEIDLRQQTILISNVISALVDGKSKHIPYDDSKLTCSKTRWGWGNTSTVMIAKCGPADYNYKETLTRRLL</sequence>
<dbReference type="Proteomes" id="UP000440367">
    <property type="component" value="Unassembled WGS sequence"/>
</dbReference>
<gene>
    <name evidence="10" type="ORF">PF001_g7657</name>
    <name evidence="9" type="ORF">PF002_g9274</name>
    <name evidence="8" type="ORF">PF004_g7450</name>
    <name evidence="5" type="ORF">PF006_g31336</name>
    <name evidence="7" type="ORF">PF007_g3892</name>
    <name evidence="3" type="ORF">PF009_g4119</name>
    <name evidence="6" type="ORF">PF010_g7004</name>
    <name evidence="4" type="ORF">PF011_g7299</name>
</gene>
<comment type="caution">
    <text evidence="5">The sequence shown here is derived from an EMBL/GenBank/DDBJ whole genome shotgun (WGS) entry which is preliminary data.</text>
</comment>
<proteinExistence type="inferred from homology"/>
<dbReference type="InterPro" id="IPR001752">
    <property type="entry name" value="Kinesin_motor_dom"/>
</dbReference>
<evidence type="ECO:0000313" key="3">
    <source>
        <dbReference type="EMBL" id="KAE8946237.1"/>
    </source>
</evidence>
<name>A0A6A3PWL2_9STRA</name>